<evidence type="ECO:0000313" key="4">
    <source>
        <dbReference type="Proteomes" id="UP000886520"/>
    </source>
</evidence>
<evidence type="ECO:0000256" key="1">
    <source>
        <dbReference type="SAM" id="MobiDB-lite"/>
    </source>
</evidence>
<proteinExistence type="predicted"/>
<comment type="caution">
    <text evidence="3">The sequence shown here is derived from an EMBL/GenBank/DDBJ whole genome shotgun (WGS) entry which is preliminary data.</text>
</comment>
<dbReference type="EMBL" id="JABFUD020000011">
    <property type="protein sequence ID" value="KAI5073929.1"/>
    <property type="molecule type" value="Genomic_DNA"/>
</dbReference>
<evidence type="ECO:0000313" key="3">
    <source>
        <dbReference type="EMBL" id="KAI5073929.1"/>
    </source>
</evidence>
<dbReference type="Proteomes" id="UP000886520">
    <property type="component" value="Chromosome 11"/>
</dbReference>
<feature type="domain" description="Protein ENHANCED DISEASE RESISTANCE 2 C-terminal" evidence="2">
    <location>
        <begin position="75"/>
        <end position="290"/>
    </location>
</feature>
<keyword evidence="4" id="KW-1185">Reference proteome</keyword>
<dbReference type="OrthoDB" id="9970435at2759"/>
<dbReference type="AlphaFoldDB" id="A0A9D4ZFV8"/>
<name>A0A9D4ZFV8_ADICA</name>
<sequence length="343" mass="38073">MCPQTLDSESILGASMASPCFGNHDSAYANGDGNVADHDSIPAPGSDEPSTDWQEEVRHGGSLRHVDLETGVNGWASPPGRLFQVRGSKYFSKKHKSASGDSLFKPLGVDWLRSHCKLEHALARRDNRVMQALLRAHARGQSSKSFIFAVNLQIPGRDFHHAIFYFVTDEPILHGSLLHRFIHEEDDAFRNSRFKLVNRIVKGPWIVRATVGNYAACLLGKALTCNYYKGSNYFEIDVDISSSALANAILHLALGYINSVTVDMAFLIEAQAEEELPERILGAVRIAQIEMSSARVVEEPLDDSPRMPVRESSWKKFSRSISLLGQGSKSFKDKDKEARVCET</sequence>
<protein>
    <recommendedName>
        <fullName evidence="2">Protein ENHANCED DISEASE RESISTANCE 2 C-terminal domain-containing protein</fullName>
    </recommendedName>
</protein>
<organism evidence="3 4">
    <name type="scientific">Adiantum capillus-veneris</name>
    <name type="common">Maidenhair fern</name>
    <dbReference type="NCBI Taxonomy" id="13818"/>
    <lineage>
        <taxon>Eukaryota</taxon>
        <taxon>Viridiplantae</taxon>
        <taxon>Streptophyta</taxon>
        <taxon>Embryophyta</taxon>
        <taxon>Tracheophyta</taxon>
        <taxon>Polypodiopsida</taxon>
        <taxon>Polypodiidae</taxon>
        <taxon>Polypodiales</taxon>
        <taxon>Pteridineae</taxon>
        <taxon>Pteridaceae</taxon>
        <taxon>Vittarioideae</taxon>
        <taxon>Adiantum</taxon>
    </lineage>
</organism>
<dbReference type="InterPro" id="IPR045096">
    <property type="entry name" value="EDR2-like"/>
</dbReference>
<gene>
    <name evidence="3" type="ORF">GOP47_0011942</name>
</gene>
<dbReference type="InterPro" id="IPR009769">
    <property type="entry name" value="EDR2_C"/>
</dbReference>
<dbReference type="Pfam" id="PF07059">
    <property type="entry name" value="EDR2_C"/>
    <property type="match status" value="1"/>
</dbReference>
<reference evidence="3" key="1">
    <citation type="submission" date="2021-01" db="EMBL/GenBank/DDBJ databases">
        <title>Adiantum capillus-veneris genome.</title>
        <authorList>
            <person name="Fang Y."/>
            <person name="Liao Q."/>
        </authorList>
    </citation>
    <scope>NUCLEOTIDE SEQUENCE</scope>
    <source>
        <strain evidence="3">H3</strain>
        <tissue evidence="3">Leaf</tissue>
    </source>
</reference>
<dbReference type="PANTHER" id="PTHR12136:SF91">
    <property type="entry name" value="PROTEIN ENHANCED DISEASE RESISTANCE 2-LIKE"/>
    <property type="match status" value="1"/>
</dbReference>
<dbReference type="PANTHER" id="PTHR12136">
    <property type="entry name" value="ENHANCED DISEASE RESISTANCE-RELATED"/>
    <property type="match status" value="1"/>
</dbReference>
<evidence type="ECO:0000259" key="2">
    <source>
        <dbReference type="Pfam" id="PF07059"/>
    </source>
</evidence>
<feature type="region of interest" description="Disordered" evidence="1">
    <location>
        <begin position="31"/>
        <end position="58"/>
    </location>
</feature>
<accession>A0A9D4ZFV8</accession>